<accession>G4RT15</accession>
<dbReference type="InterPro" id="IPR039797">
    <property type="entry name" value="Pecanex"/>
</dbReference>
<dbReference type="EMBL" id="BX284601">
    <property type="protein sequence ID" value="CCD62115.1"/>
    <property type="molecule type" value="Genomic_DNA"/>
</dbReference>
<evidence type="ECO:0000256" key="1">
    <source>
        <dbReference type="ARBA" id="ARBA00004141"/>
    </source>
</evidence>
<evidence type="ECO:0000256" key="4">
    <source>
        <dbReference type="ARBA" id="ARBA00022989"/>
    </source>
</evidence>
<organism evidence="9 10">
    <name type="scientific">Caenorhabditis elegans</name>
    <dbReference type="NCBI Taxonomy" id="6239"/>
    <lineage>
        <taxon>Eukaryota</taxon>
        <taxon>Metazoa</taxon>
        <taxon>Ecdysozoa</taxon>
        <taxon>Nematoda</taxon>
        <taxon>Chromadorea</taxon>
        <taxon>Rhabditida</taxon>
        <taxon>Rhabditina</taxon>
        <taxon>Rhabditomorpha</taxon>
        <taxon>Rhabditoidea</taxon>
        <taxon>Rhabditidae</taxon>
        <taxon>Peloderinae</taxon>
        <taxon>Caenorhabditis</taxon>
    </lineage>
</organism>
<dbReference type="FunCoup" id="G4RT15">
    <property type="interactions" value="2273"/>
</dbReference>
<dbReference type="eggNOG" id="KOG3604">
    <property type="taxonomic scope" value="Eukaryota"/>
</dbReference>
<dbReference type="ExpressionAtlas" id="G4RT15">
    <property type="expression patterns" value="baseline and differential"/>
</dbReference>
<feature type="transmembrane region" description="Helical" evidence="6">
    <location>
        <begin position="67"/>
        <end position="89"/>
    </location>
</feature>
<dbReference type="GeneID" id="172961"/>
<comment type="subcellular location">
    <subcellularLocation>
        <location evidence="1 6">Membrane</location>
        <topology evidence="1 6">Multi-pass membrane protein</topology>
    </subcellularLocation>
</comment>
<evidence type="ECO:0000313" key="10">
    <source>
        <dbReference type="Proteomes" id="UP000001940"/>
    </source>
</evidence>
<dbReference type="OMA" id="QDHFTAG"/>
<dbReference type="PANTHER" id="PTHR12372">
    <property type="entry name" value="PECANEX"/>
    <property type="match status" value="1"/>
</dbReference>
<keyword evidence="4 6" id="KW-1133">Transmembrane helix</keyword>
<dbReference type="Pfam" id="PF05041">
    <property type="entry name" value="Pecanex_C"/>
    <property type="match status" value="1"/>
</dbReference>
<feature type="region of interest" description="Disordered" evidence="7">
    <location>
        <begin position="214"/>
        <end position="400"/>
    </location>
</feature>
<sequence>MSVGTHIIEVIRQGIWASLTGGWYYEPGFSIFCNTMHLYVWFILIILPLILGFVASQGVSLVFAASYTGFIVFFFTVIKSVVAYLHMIFDTTDPVVVTRTINDSVDELYRESEQPPLDVEMIELRDMGYNLRGSERALDGRREPSVREEIAANMARARRHLEAERHADSARESQSTPIPQITSKFWDFVISNSSTTSVNATALAEVRKVLNTIEDESTETESEPTSSTRRQRSSPMKVVYEDEQPNIRSRSTSPPTIVTPKRKRSVPSNLRRQLENQESTGPSTSSERRSSDPTIRKKGKTDEQLDHYHEKIREKYRNIQKIQEGVEEEDEDEEDDDMPSTSSALPSSSRRQSRRRSSTGATNRKRKYTRRAGSPAVFAGNLMKKDSHESSRSMPSSVGWTPVVVSLGDVDRPTTSRYSADDADNGADIRGEITKFLEDLIDKHPETLDAIENVRMSRLGRGRPSSESHDSAPVELAPLPPSTSAGPSTSTAHQNSDRVAHGIFAVPHVLRSAARSNSFIDWHSHSQVVSSSQHHIAQGHEDTSQGAVHTFQDEDGNWWTYTFDENSGVGTAQPLGSGRAVLELIHREREKNPESARKLFPPAELEVLPESMYDSTEDEKGEKTSDEDDGKQPSTSAAAAASSVTVLPSTSNSQTQTVQLPLTRRERALSSSSNESSTYMPTLPSSVFHAPSGTGATRASSARGSQMVCFSSNGSRLRNTVRDGDDRSADSMWQMEQIMELIENTHSRRNFGPEMPSLPITNLDRRASSNVRKSYYYPMKMFPKAQKNFNLKVDRMSVDRLFDRNHTIWSLLFDIVLATIVALLAVLLIDARIFYDYSLVAFCFVVASAQFSLLKSVQPDASSPIHGFNWVASYNRPIYFCIMAMGLLYIHQVAGGKEIDENPEELAWNWNPFRLHMMTSSAILIAVRDLLSILILLLPVAFTLGWLPQFNTLAHHVAEQIEMHIFGGTASFSVFSACVQLIKSSVFYVALCVLCRVAYTFSPTSTQNPLFSTFVATSVAVSYLLSRMSSNQNLMVILFDIITSPFRKHLDSEQEDEDAANAPSISTARDEMPKMVRKTVGERARYDLIFSIFLVAFFFGLHSTSLFTATEPYFTRAISGVCVCLGVLNHYLYPQFRSHTPWRTVSSPLLKSAEHRQFESPDAAKLMYFEAIHLWMVAIERNIVYPLLIISMVTENNWAVPAPWIIIPLICLRLLRGGFSQPQLMYIPVAVACLAAAFDLKKVIDIEYNGKSLTSWNLLPIIMYICVSVFPKVVELYLKIAFILAYVAPWQISWGSAFHAFAQPFSVPHSALIAIQTVISSIISAPLNPFLGSSFFTSSYVRPVKFWEKDYNTKRTDASTMRLSSQIDRGPMLDDSNLNAVFYEHLTRSLQKSLAGDLAMGRWATSVQPGDCFVLASFYLNSLVHIIEVGNGFVTFQLRGLEFRGTYCHQREVEAITEDIRDGSGFCCCSPGSLPGFLSFNTAWNLRWLAWEVVSGKYIIDGYSISDNSAVNLLQVHELRRLLVTLYIKCIIYYTFTSTKFRQWLRDDTVQTAIRSVIENPRYTDVDSIFCSTNDEDYDTVESGISRSSFKSMYLPWIMYCIEKRGECVQEDKYDHEEAVTLCFLLSLVARRSLGTASFNRHSSAAESFLYGLHSLFKGDFRITCQRDEWVFTDMDMLRCVVSPAVKMALKLHQDHFAQFEEFDENDGLYTVIGEYQTKMFISHEQDPGWRQAILANTPSLLALRHIYDDGQDDYKIIMLNQMHLNMRVIKLNRECVRAFWAGQQQELIFLRNRNPERGSIQNARQVLRNMINSSADLPVGYPIYVSPLTTSHIESHSQIHKVFGPTFTFEGFRQLGQNVWNRLRNHFGPSGSTSAHQQQQQQQASQSIVPTPTPVPPVMQITIPSATPSGISSAPGGPNPSSGAPGGLRAHFHVGPVPSSGRSDGEKDTDEEQEMIVLTMTTPRQGRRLENSIVEMTKDGTARVSVLHPKTRPPLDDSIAAPVTLTTPPQTERERAIMNRPNFQTLLKSGQVINGNQEMGIGSWALIIDSEQIFKYLNEPLKSSGECLVVWPDELVQHMSGRGSWLFQPSRGMAGKIVYTWYPSHPLRNRRSHVGDHIHLISLPLMPNGLVPVAEKGLRLLAPHDINTLGLSGCTTQEQQEFQTRYIDVLILSKIVTGTVSARTSFPKKPPIPPPNIRDRERDRETGTSSSALPTTTASNPLETTGNSSTDSVPLETSELPALT</sequence>
<feature type="region of interest" description="Disordered" evidence="7">
    <location>
        <begin position="159"/>
        <end position="178"/>
    </location>
</feature>
<protein>
    <recommendedName>
        <fullName evidence="6">Pecanex-like protein</fullName>
    </recommendedName>
</protein>
<evidence type="ECO:0000256" key="6">
    <source>
        <dbReference type="RuleBase" id="RU367089"/>
    </source>
</evidence>
<evidence type="ECO:0000259" key="8">
    <source>
        <dbReference type="Pfam" id="PF05041"/>
    </source>
</evidence>
<dbReference type="AGR" id="WB:WBGene00015237"/>
<dbReference type="GO" id="GO:0007029">
    <property type="term" value="P:endoplasmic reticulum organization"/>
    <property type="evidence" value="ECO:0000318"/>
    <property type="project" value="GO_Central"/>
</dbReference>
<keyword evidence="3 6" id="KW-0812">Transmembrane</keyword>
<evidence type="ECO:0000256" key="7">
    <source>
        <dbReference type="SAM" id="MobiDB-lite"/>
    </source>
</evidence>
<feature type="transmembrane region" description="Helical" evidence="6">
    <location>
        <begin position="1084"/>
        <end position="1101"/>
    </location>
</feature>
<comment type="caution">
    <text evidence="6">Lacks conserved residue(s) required for the propagation of feature annotation.</text>
</comment>
<dbReference type="RefSeq" id="NP_001251456.1">
    <property type="nucleotide sequence ID" value="NM_001264527.3"/>
</dbReference>
<feature type="region of interest" description="Disordered" evidence="7">
    <location>
        <begin position="1864"/>
        <end position="1951"/>
    </location>
</feature>
<keyword evidence="5 6" id="KW-0472">Membrane</keyword>
<feature type="transmembrane region" description="Helical" evidence="6">
    <location>
        <begin position="38"/>
        <end position="55"/>
    </location>
</feature>
<feature type="transmembrane region" description="Helical" evidence="6">
    <location>
        <begin position="834"/>
        <end position="854"/>
    </location>
</feature>
<dbReference type="InterPro" id="IPR007735">
    <property type="entry name" value="Pecanex_C"/>
</dbReference>
<dbReference type="Proteomes" id="UP000001940">
    <property type="component" value="Chromosome I"/>
</dbReference>
<feature type="transmembrane region" description="Helical" evidence="6">
    <location>
        <begin position="808"/>
        <end position="829"/>
    </location>
</feature>
<comment type="similarity">
    <text evidence="2 6">Belongs to the pecanex family.</text>
</comment>
<name>G4RT15_CAEEL</name>
<dbReference type="Bgee" id="WBGene00015237">
    <property type="expression patterns" value="Expressed in germ line (C elegans) and 4 other cell types or tissues"/>
</dbReference>
<feature type="transmembrane region" description="Helical" evidence="6">
    <location>
        <begin position="922"/>
        <end position="941"/>
    </location>
</feature>
<feature type="region of interest" description="Disordered" evidence="7">
    <location>
        <begin position="2183"/>
        <end position="2245"/>
    </location>
</feature>
<feature type="region of interest" description="Disordered" evidence="7">
    <location>
        <begin position="460"/>
        <end position="495"/>
    </location>
</feature>
<feature type="compositionally biased region" description="Polar residues" evidence="7">
    <location>
        <begin position="266"/>
        <end position="285"/>
    </location>
</feature>
<evidence type="ECO:0000256" key="5">
    <source>
        <dbReference type="ARBA" id="ARBA00023136"/>
    </source>
</evidence>
<feature type="compositionally biased region" description="Basic and acidic residues" evidence="7">
    <location>
        <begin position="160"/>
        <end position="171"/>
    </location>
</feature>
<dbReference type="PaxDb" id="6239-B0511.12a"/>
<feature type="compositionally biased region" description="Low complexity" evidence="7">
    <location>
        <begin position="340"/>
        <end position="350"/>
    </location>
</feature>
<dbReference type="CTD" id="172961"/>
<feature type="compositionally biased region" description="Basic and acidic residues" evidence="7">
    <location>
        <begin position="588"/>
        <end position="597"/>
    </location>
</feature>
<evidence type="ECO:0000256" key="3">
    <source>
        <dbReference type="ARBA" id="ARBA00022692"/>
    </source>
</evidence>
<evidence type="ECO:0000256" key="2">
    <source>
        <dbReference type="ARBA" id="ARBA00010170"/>
    </source>
</evidence>
<feature type="compositionally biased region" description="Low complexity" evidence="7">
    <location>
        <begin position="1899"/>
        <end position="1924"/>
    </location>
</feature>
<keyword evidence="10" id="KW-1185">Reference proteome</keyword>
<feature type="compositionally biased region" description="Polar residues" evidence="7">
    <location>
        <begin position="246"/>
        <end position="256"/>
    </location>
</feature>
<dbReference type="OrthoDB" id="10037631at2759"/>
<dbReference type="WormBase" id="B0511.12a">
    <property type="protein sequence ID" value="CE46180"/>
    <property type="gene ID" value="WBGene00015237"/>
</dbReference>
<feature type="compositionally biased region" description="Low complexity" evidence="7">
    <location>
        <begin position="633"/>
        <end position="651"/>
    </location>
</feature>
<dbReference type="PANTHER" id="PTHR12372:SF7">
    <property type="entry name" value="PROTEIN PECANEX"/>
    <property type="match status" value="1"/>
</dbReference>
<proteinExistence type="inferred from homology"/>
<dbReference type="GO" id="GO:0005783">
    <property type="term" value="C:endoplasmic reticulum"/>
    <property type="evidence" value="ECO:0000318"/>
    <property type="project" value="GO_Central"/>
</dbReference>
<feature type="compositionally biased region" description="Low complexity" evidence="7">
    <location>
        <begin position="2208"/>
        <end position="2220"/>
    </location>
</feature>
<feature type="compositionally biased region" description="Acidic residues" evidence="7">
    <location>
        <begin position="325"/>
        <end position="338"/>
    </location>
</feature>
<feature type="transmembrane region" description="Helical" evidence="6">
    <location>
        <begin position="874"/>
        <end position="890"/>
    </location>
</feature>
<feature type="compositionally biased region" description="Basic and acidic residues" evidence="7">
    <location>
        <begin position="2198"/>
        <end position="2207"/>
    </location>
</feature>
<feature type="domain" description="Pecanex C-terminal" evidence="8">
    <location>
        <begin position="1613"/>
        <end position="1839"/>
    </location>
</feature>
<feature type="compositionally biased region" description="Basic residues" evidence="7">
    <location>
        <begin position="351"/>
        <end position="370"/>
    </location>
</feature>
<feature type="compositionally biased region" description="Low complexity" evidence="7">
    <location>
        <begin position="482"/>
        <end position="492"/>
    </location>
</feature>
<dbReference type="AlphaFoldDB" id="G4RT15"/>
<gene>
    <name evidence="9 11" type="ORF">B0511.12</name>
    <name evidence="9" type="ORF">CELE_B0511.12</name>
</gene>
<feature type="region of interest" description="Disordered" evidence="7">
    <location>
        <begin position="588"/>
        <end position="701"/>
    </location>
</feature>
<feature type="compositionally biased region" description="Polar residues" evidence="7">
    <location>
        <begin position="2221"/>
        <end position="2233"/>
    </location>
</feature>
<dbReference type="PeptideAtlas" id="G4RT15"/>
<feature type="compositionally biased region" description="Basic and acidic residues" evidence="7">
    <location>
        <begin position="286"/>
        <end position="317"/>
    </location>
</feature>
<evidence type="ECO:0000313" key="11">
    <source>
        <dbReference type="WormBase" id="B0511.12a"/>
    </source>
</evidence>
<evidence type="ECO:0000313" key="9">
    <source>
        <dbReference type="EMBL" id="CCD62115.1"/>
    </source>
</evidence>
<dbReference type="InParanoid" id="G4RT15"/>
<reference evidence="9 10" key="1">
    <citation type="journal article" date="1998" name="Science">
        <title>Genome sequence of the nematode C. elegans: a platform for investigating biology.</title>
        <authorList>
            <consortium name="The C. elegans sequencing consortium"/>
            <person name="Sulson J.E."/>
            <person name="Waterston R."/>
        </authorList>
    </citation>
    <scope>NUCLEOTIDE SEQUENCE [LARGE SCALE GENOMIC DNA]</scope>
    <source>
        <strain evidence="9 10">Bristol N2</strain>
    </source>
</reference>
<dbReference type="GO" id="GO:0016020">
    <property type="term" value="C:membrane"/>
    <property type="evidence" value="ECO:0007669"/>
    <property type="project" value="UniProtKB-SubCell"/>
</dbReference>
<dbReference type="PhylomeDB" id="G4RT15"/>
<feature type="compositionally biased region" description="Low complexity" evidence="7">
    <location>
        <begin position="1871"/>
        <end position="1891"/>
    </location>
</feature>